<keyword evidence="4 5" id="KW-0472">Membrane</keyword>
<dbReference type="Gene3D" id="1.20.140.150">
    <property type="match status" value="1"/>
</dbReference>
<feature type="transmembrane region" description="Helical" evidence="5">
    <location>
        <begin position="183"/>
        <end position="207"/>
    </location>
</feature>
<dbReference type="GO" id="GO:0019991">
    <property type="term" value="P:septate junction assembly"/>
    <property type="evidence" value="ECO:0007669"/>
    <property type="project" value="TreeGrafter"/>
</dbReference>
<proteinExistence type="predicted"/>
<keyword evidence="3 5" id="KW-1133">Transmembrane helix</keyword>
<organism evidence="6 7">
    <name type="scientific">Cinara cedri</name>
    <dbReference type="NCBI Taxonomy" id="506608"/>
    <lineage>
        <taxon>Eukaryota</taxon>
        <taxon>Metazoa</taxon>
        <taxon>Ecdysozoa</taxon>
        <taxon>Arthropoda</taxon>
        <taxon>Hexapoda</taxon>
        <taxon>Insecta</taxon>
        <taxon>Pterygota</taxon>
        <taxon>Neoptera</taxon>
        <taxon>Paraneoptera</taxon>
        <taxon>Hemiptera</taxon>
        <taxon>Sternorrhyncha</taxon>
        <taxon>Aphidomorpha</taxon>
        <taxon>Aphidoidea</taxon>
        <taxon>Aphididae</taxon>
        <taxon>Lachninae</taxon>
        <taxon>Cinara</taxon>
    </lineage>
</organism>
<gene>
    <name evidence="6" type="ORF">CINCED_3A018244</name>
</gene>
<dbReference type="PANTHER" id="PTHR21284">
    <property type="entry name" value="EG:80H7.2 PROTEIN"/>
    <property type="match status" value="1"/>
</dbReference>
<evidence type="ECO:0000256" key="3">
    <source>
        <dbReference type="ARBA" id="ARBA00022989"/>
    </source>
</evidence>
<dbReference type="Pfam" id="PF13903">
    <property type="entry name" value="Claudin_2"/>
    <property type="match status" value="1"/>
</dbReference>
<feature type="transmembrane region" description="Helical" evidence="5">
    <location>
        <begin position="21"/>
        <end position="45"/>
    </location>
</feature>
<evidence type="ECO:0000256" key="4">
    <source>
        <dbReference type="ARBA" id="ARBA00023136"/>
    </source>
</evidence>
<reference evidence="6 7" key="1">
    <citation type="submission" date="2019-08" db="EMBL/GenBank/DDBJ databases">
        <authorList>
            <person name="Alioto T."/>
            <person name="Alioto T."/>
            <person name="Gomez Garrido J."/>
        </authorList>
    </citation>
    <scope>NUCLEOTIDE SEQUENCE [LARGE SCALE GENOMIC DNA]</scope>
</reference>
<comment type="subcellular location">
    <subcellularLocation>
        <location evidence="1">Membrane</location>
        <topology evidence="1">Multi-pass membrane protein</topology>
    </subcellularLocation>
</comment>
<evidence type="ECO:0000313" key="7">
    <source>
        <dbReference type="Proteomes" id="UP000325440"/>
    </source>
</evidence>
<evidence type="ECO:0000256" key="2">
    <source>
        <dbReference type="ARBA" id="ARBA00022692"/>
    </source>
</evidence>
<keyword evidence="2 5" id="KW-0812">Transmembrane</keyword>
<name>A0A5E4NJU8_9HEMI</name>
<dbReference type="PANTHER" id="PTHR21284:SF6">
    <property type="entry name" value="SINUOUS"/>
    <property type="match status" value="1"/>
</dbReference>
<dbReference type="GO" id="GO:0035151">
    <property type="term" value="P:regulation of tube size, open tracheal system"/>
    <property type="evidence" value="ECO:0007669"/>
    <property type="project" value="TreeGrafter"/>
</dbReference>
<protein>
    <submittedName>
        <fullName evidence="6">PMP-22/EMP/MP20/Claudin superfamily</fullName>
    </submittedName>
</protein>
<dbReference type="InterPro" id="IPR004031">
    <property type="entry name" value="PMP22/EMP/MP20/Claudin"/>
</dbReference>
<evidence type="ECO:0000256" key="5">
    <source>
        <dbReference type="SAM" id="Phobius"/>
    </source>
</evidence>
<dbReference type="EMBL" id="CABPRJ010002369">
    <property type="protein sequence ID" value="VVC43478.1"/>
    <property type="molecule type" value="Genomic_DNA"/>
</dbReference>
<dbReference type="GO" id="GO:0005918">
    <property type="term" value="C:septate junction"/>
    <property type="evidence" value="ECO:0007669"/>
    <property type="project" value="TreeGrafter"/>
</dbReference>
<accession>A0A5E4NJU8</accession>
<dbReference type="Proteomes" id="UP000325440">
    <property type="component" value="Unassembled WGS sequence"/>
</dbReference>
<feature type="transmembrane region" description="Helical" evidence="5">
    <location>
        <begin position="111"/>
        <end position="134"/>
    </location>
</feature>
<keyword evidence="7" id="KW-1185">Reference proteome</keyword>
<dbReference type="GO" id="GO:0016020">
    <property type="term" value="C:membrane"/>
    <property type="evidence" value="ECO:0007669"/>
    <property type="project" value="UniProtKB-SubCell"/>
</dbReference>
<feature type="transmembrane region" description="Helical" evidence="5">
    <location>
        <begin position="146"/>
        <end position="171"/>
    </location>
</feature>
<evidence type="ECO:0000313" key="6">
    <source>
        <dbReference type="EMBL" id="VVC43478.1"/>
    </source>
</evidence>
<sequence length="410" mass="46827">MPEPASSEKDYRMKKRSLAGNIALGLFVLALVFVFIAFFSTSWIVSDPRITGAKLESFGLWTHCFRSLPDPNDPAERRFFVGCHWIFDPFTKGYDEIKGFLLPFYIVATQFFYTITFLGTFLSAIGSSMFLLCCTPEEKRFIQITFALGITLVVSGICAAIAVLIFALFANRPGWMPGHENNFFGWAFGVAIASFFALLASGAFYLVETNIQSSEADCQDLLWPSEWTSVQWTLKKKNIKGLYCADGKTRCDICRKIEISQEWATCEIDGRTNTNKKTRLTVLRNKLEKHFESSAHKSAVQILDNKEKNMLSKLMEEKDYQINKATHFIFRTAYYIAKYNRSFDDHLKLVQLQELNGIKLGFILHSRHSSTNILQHISKEMKHKIIKNIIDTTAKCFILIDESTTVTYTQ</sequence>
<evidence type="ECO:0000256" key="1">
    <source>
        <dbReference type="ARBA" id="ARBA00004141"/>
    </source>
</evidence>
<dbReference type="OrthoDB" id="8928810at2759"/>
<dbReference type="AlphaFoldDB" id="A0A5E4NJU8"/>